<reference evidence="1 2" key="1">
    <citation type="submission" date="2018-10" db="EMBL/GenBank/DDBJ databases">
        <title>Relationship between Morphology and Antimicrobial Activity in Streptomyces.</title>
        <authorList>
            <person name="Kang H.J."/>
            <person name="Kim S.B."/>
        </authorList>
    </citation>
    <scope>NUCLEOTIDE SEQUENCE [LARGE SCALE GENOMIC DNA]</scope>
    <source>
        <strain evidence="1 2">BH38</strain>
    </source>
</reference>
<dbReference type="KEGG" id="shun:DWB77_03285"/>
<dbReference type="EMBL" id="CP032698">
    <property type="protein sequence ID" value="AYG81143.1"/>
    <property type="molecule type" value="Genomic_DNA"/>
</dbReference>
<dbReference type="Proteomes" id="UP000271554">
    <property type="component" value="Chromosome"/>
</dbReference>
<evidence type="ECO:0000313" key="1">
    <source>
        <dbReference type="EMBL" id="AYG81143.1"/>
    </source>
</evidence>
<protein>
    <submittedName>
        <fullName evidence="1">Uncharacterized protein</fullName>
    </submittedName>
</protein>
<organism evidence="1 2">
    <name type="scientific">Streptomyces hundungensis</name>
    <dbReference type="NCBI Taxonomy" id="1077946"/>
    <lineage>
        <taxon>Bacteria</taxon>
        <taxon>Bacillati</taxon>
        <taxon>Actinomycetota</taxon>
        <taxon>Actinomycetes</taxon>
        <taxon>Kitasatosporales</taxon>
        <taxon>Streptomycetaceae</taxon>
        <taxon>Streptomyces</taxon>
    </lineage>
</organism>
<dbReference type="AlphaFoldDB" id="A0A387HFS6"/>
<gene>
    <name evidence="1" type="ORF">DWB77_03285</name>
</gene>
<evidence type="ECO:0000313" key="2">
    <source>
        <dbReference type="Proteomes" id="UP000271554"/>
    </source>
</evidence>
<proteinExistence type="predicted"/>
<name>A0A387HFS6_9ACTN</name>
<keyword evidence="2" id="KW-1185">Reference proteome</keyword>
<sequence>MSSLYEYTRNRIDSLGLWLQQWHRKRNVSCRAVTGVGSHDRSVPIVAELPAARPHAVMSFVVKRAQAAEPKTATYRAWSSKFFTSWSQ</sequence>
<accession>A0A387HFS6</accession>